<evidence type="ECO:0000259" key="15">
    <source>
        <dbReference type="Pfam" id="PF05193"/>
    </source>
</evidence>
<evidence type="ECO:0000256" key="12">
    <source>
        <dbReference type="ARBA" id="ARBA00033450"/>
    </source>
</evidence>
<feature type="domain" description="Peptidase M16 middle/third" evidence="16">
    <location>
        <begin position="425"/>
        <end position="681"/>
    </location>
</feature>
<evidence type="ECO:0000256" key="1">
    <source>
        <dbReference type="ARBA" id="ARBA00002184"/>
    </source>
</evidence>
<dbReference type="InterPro" id="IPR032632">
    <property type="entry name" value="Peptidase_M16_M"/>
</dbReference>
<dbReference type="InterPro" id="IPR050626">
    <property type="entry name" value="Peptidase_M16"/>
</dbReference>
<dbReference type="InterPro" id="IPR054734">
    <property type="entry name" value="PqqF-like_C_4"/>
</dbReference>
<dbReference type="Pfam" id="PF00675">
    <property type="entry name" value="Peptidase_M16"/>
    <property type="match status" value="1"/>
</dbReference>
<dbReference type="RefSeq" id="WP_021828585.1">
    <property type="nucleotide sequence ID" value="NZ_CP015840.1"/>
</dbReference>
<dbReference type="Gene3D" id="3.30.830.10">
    <property type="entry name" value="Metalloenzyme, LuxS/M16 peptidase-like"/>
    <property type="match status" value="4"/>
</dbReference>
<evidence type="ECO:0000256" key="4">
    <source>
        <dbReference type="ARBA" id="ARBA00017565"/>
    </source>
</evidence>
<dbReference type="GeneID" id="81477857"/>
<dbReference type="KEGG" id="cgz:M787_000880"/>
<keyword evidence="7" id="KW-0378">Hydrolase</keyword>
<evidence type="ECO:0000256" key="2">
    <source>
        <dbReference type="ARBA" id="ARBA00007261"/>
    </source>
</evidence>
<comment type="similarity">
    <text evidence="2">Belongs to the peptidase M16 family.</text>
</comment>
<dbReference type="STRING" id="1143323.M787_000880"/>
<feature type="region of interest" description="Disordered" evidence="13">
    <location>
        <begin position="935"/>
        <end position="960"/>
    </location>
</feature>
<proteinExistence type="inferred from homology"/>
<evidence type="ECO:0000256" key="10">
    <source>
        <dbReference type="ARBA" id="ARBA00029597"/>
    </source>
</evidence>
<dbReference type="EMBL" id="CP015840">
    <property type="protein sequence ID" value="ANG65882.1"/>
    <property type="molecule type" value="Genomic_DNA"/>
</dbReference>
<dbReference type="GO" id="GO:0046872">
    <property type="term" value="F:metal ion binding"/>
    <property type="evidence" value="ECO:0007669"/>
    <property type="project" value="UniProtKB-KW"/>
</dbReference>
<evidence type="ECO:0000313" key="18">
    <source>
        <dbReference type="EMBL" id="ANG65882.1"/>
    </source>
</evidence>
<keyword evidence="9" id="KW-0482">Metalloprotease</keyword>
<dbReference type="Pfam" id="PF22456">
    <property type="entry name" value="PqqF-like_C_4"/>
    <property type="match status" value="1"/>
</dbReference>
<dbReference type="GO" id="GO:0004222">
    <property type="term" value="F:metalloendopeptidase activity"/>
    <property type="evidence" value="ECO:0007669"/>
    <property type="project" value="UniProtKB-EC"/>
</dbReference>
<evidence type="ECO:0000256" key="3">
    <source>
        <dbReference type="ARBA" id="ARBA00012449"/>
    </source>
</evidence>
<evidence type="ECO:0000256" key="8">
    <source>
        <dbReference type="ARBA" id="ARBA00022833"/>
    </source>
</evidence>
<comment type="function">
    <text evidence="1">Endopeptidase that degrades small peptides of less than 7 kDa, such as glucagon and insulin.</text>
</comment>
<keyword evidence="6" id="KW-0479">Metal-binding</keyword>
<dbReference type="Proteomes" id="UP000019147">
    <property type="component" value="Chromosome"/>
</dbReference>
<dbReference type="AlphaFoldDB" id="A0A173DY71"/>
<evidence type="ECO:0000256" key="7">
    <source>
        <dbReference type="ARBA" id="ARBA00022801"/>
    </source>
</evidence>
<feature type="domain" description="Peptidase M16 N-terminal" evidence="14">
    <location>
        <begin position="57"/>
        <end position="180"/>
    </location>
</feature>
<organism evidence="18 19">
    <name type="scientific">Chlamydia gallinacea 08-1274/3</name>
    <dbReference type="NCBI Taxonomy" id="1143323"/>
    <lineage>
        <taxon>Bacteria</taxon>
        <taxon>Pseudomonadati</taxon>
        <taxon>Chlamydiota</taxon>
        <taxon>Chlamydiia</taxon>
        <taxon>Chlamydiales</taxon>
        <taxon>Chlamydiaceae</taxon>
        <taxon>Chlamydia/Chlamydophila group</taxon>
        <taxon>Chlamydia</taxon>
    </lineage>
</organism>
<keyword evidence="8" id="KW-0862">Zinc</keyword>
<dbReference type="InterPro" id="IPR007863">
    <property type="entry name" value="Peptidase_M16_C"/>
</dbReference>
<dbReference type="Pfam" id="PF16187">
    <property type="entry name" value="Peptidase_M16_M"/>
    <property type="match status" value="1"/>
</dbReference>
<sequence>MKWKTWSTGILMLSLCLSSCYSKIKTIPDQCPLKILSPSLENQKIAKILCPNGLQLLIISDPTSPTSGAALAVKTGNSSDPKEFPGLAHLTEHCVFLGNKKYPSPNSFSHFLSNNNGMHNAFTNSHSTSYLFSIDNSAFHEAMDQFVHMFIHPLFLQESLDKEKHAVHQEFAMHPTKDSRRIFRIQQLIAPQGNPINRFGCGNATTLEKVSSKDMQAWFQRHYYAENMIAIVHTADPLNQAIKFLSKLFTQIPSQKHTLPLSSLLSRIEDNHSTGKLYINSAVEPAANLHMYWTFHTTQPSFLGCFSSLAYILNYEGPNSLVSLLKKEKLITKAESYFYQTSRETGEFIIEYQLTDDGEKNYSEVLKKTFAYLHQIQKQGIPSYCLQDISAINALDYSFSSKTELFKTLYDQITGLIYEDLTTYPYRTLVYPQYSPEEEKTIVDTLSDPYRARYILSTKHLELFPSALQHYDTIFDMTYYEQFLPHLEAYKQAPPSSLSLPQENIYIPKNVEIVKSAKPTHQQFPFSPQPAYTEPGMTLYYCEDQFYTLPKLAINLCIRSPEISQKNLRSLVMTDIYSLAINENLTHKYYLATQAGLSFSTFLRGEGLGLSISGYNVTISALLNSILSSLQPTLNQEQFLIYKQQLLENYQKKITSCPVRAGIHTLMTQVLQDVYAYDEKIAILQTINFEEVQDFAENLFNQVSIEGMILGSSVEKYKQKLTDSLKDFISSHSSYEAPPFYHQRKKNYENIQMHYPLAGNAVLLAFQDELSSSMEHRAMIEMMFSWLHHIVFTHLRTEQQLGYIVGACSHEALLCPAGIFYIRSDAYSPEELIEKTQAFLQQVADSPETFGMSPEYFSDLRSTYIKSLTHPSESLETLSSMLFSLAFERPSVQLSHNNEKISAAQTMGYETFKTYCQEFLHKKLGKQILVHVYGTPSTSPRSSKEAIDKSRHILEDPECH</sequence>
<reference evidence="18 19" key="1">
    <citation type="journal article" date="2014" name="Syst. Appl. Microbiol.">
        <title>Evidence for the existence of two new members of the family Chlamydiaceae and proposal of Chlamydia avium sp. nov. and Chlamydia gallinacea sp. nov.</title>
        <authorList>
            <person name="Sachse K."/>
            <person name="Laroucau K."/>
            <person name="Riege K."/>
            <person name="Wehner S."/>
            <person name="Dilcher M."/>
            <person name="Creasy H.H."/>
            <person name="Weidmann M."/>
            <person name="Myers G."/>
            <person name="Vorimore F."/>
            <person name="Vicari N."/>
            <person name="Magnino S."/>
            <person name="Liebler-Tenorio E."/>
            <person name="Ruettger A."/>
            <person name="Bavoil P.M."/>
            <person name="Hufert F.T."/>
            <person name="Rossello-Mora R."/>
            <person name="Marz M."/>
        </authorList>
    </citation>
    <scope>NUCLEOTIDE SEQUENCE [LARGE SCALE GENOMIC DNA]</scope>
    <source>
        <strain evidence="18 19">08-1274/3</strain>
    </source>
</reference>
<dbReference type="PANTHER" id="PTHR43690:SF18">
    <property type="entry name" value="INSULIN-DEGRADING ENZYME-RELATED"/>
    <property type="match status" value="1"/>
</dbReference>
<evidence type="ECO:0000256" key="9">
    <source>
        <dbReference type="ARBA" id="ARBA00023049"/>
    </source>
</evidence>
<dbReference type="GO" id="GO:0006508">
    <property type="term" value="P:proteolysis"/>
    <property type="evidence" value="ECO:0007669"/>
    <property type="project" value="UniProtKB-KW"/>
</dbReference>
<gene>
    <name evidence="18" type="ORF">M787_000880</name>
</gene>
<keyword evidence="5" id="KW-0645">Protease</keyword>
<evidence type="ECO:0000256" key="6">
    <source>
        <dbReference type="ARBA" id="ARBA00022723"/>
    </source>
</evidence>
<feature type="compositionally biased region" description="Basic and acidic residues" evidence="13">
    <location>
        <begin position="942"/>
        <end position="960"/>
    </location>
</feature>
<dbReference type="OrthoDB" id="9811314at2"/>
<feature type="domain" description="Coenzyme PQQ synthesis protein F-like C-terminal lobe" evidence="17">
    <location>
        <begin position="787"/>
        <end position="879"/>
    </location>
</feature>
<evidence type="ECO:0000259" key="14">
    <source>
        <dbReference type="Pfam" id="PF00675"/>
    </source>
</evidence>
<evidence type="ECO:0000313" key="19">
    <source>
        <dbReference type="Proteomes" id="UP000019147"/>
    </source>
</evidence>
<feature type="domain" description="Peptidase M16 C-terminal" evidence="15">
    <location>
        <begin position="209"/>
        <end position="383"/>
    </location>
</feature>
<evidence type="ECO:0000256" key="5">
    <source>
        <dbReference type="ARBA" id="ARBA00022670"/>
    </source>
</evidence>
<dbReference type="InterPro" id="IPR011249">
    <property type="entry name" value="Metalloenz_LuxS/M16"/>
</dbReference>
<evidence type="ECO:0000256" key="13">
    <source>
        <dbReference type="SAM" id="MobiDB-lite"/>
    </source>
</evidence>
<evidence type="ECO:0000256" key="11">
    <source>
        <dbReference type="ARBA" id="ARBA00031184"/>
    </source>
</evidence>
<dbReference type="Pfam" id="PF05193">
    <property type="entry name" value="Peptidase_M16_C"/>
    <property type="match status" value="1"/>
</dbReference>
<dbReference type="InterPro" id="IPR011765">
    <property type="entry name" value="Pept_M16_N"/>
</dbReference>
<accession>A0A173DY71</accession>
<dbReference type="PANTHER" id="PTHR43690">
    <property type="entry name" value="NARDILYSIN"/>
    <property type="match status" value="1"/>
</dbReference>
<protein>
    <recommendedName>
        <fullName evidence="4">Protease 3</fullName>
        <ecNumber evidence="3">3.4.24.55</ecNumber>
    </recommendedName>
    <alternativeName>
        <fullName evidence="12">Pitrilysin</fullName>
    </alternativeName>
    <alternativeName>
        <fullName evidence="11">Protease III</fullName>
    </alternativeName>
    <alternativeName>
        <fullName evidence="10">Protease pi</fullName>
    </alternativeName>
</protein>
<dbReference type="SUPFAM" id="SSF63411">
    <property type="entry name" value="LuxS/MPP-like metallohydrolase"/>
    <property type="match status" value="4"/>
</dbReference>
<evidence type="ECO:0000259" key="17">
    <source>
        <dbReference type="Pfam" id="PF22456"/>
    </source>
</evidence>
<evidence type="ECO:0000259" key="16">
    <source>
        <dbReference type="Pfam" id="PF16187"/>
    </source>
</evidence>
<name>A0A173DY71_9CHLA</name>
<dbReference type="eggNOG" id="COG1025">
    <property type="taxonomic scope" value="Bacteria"/>
</dbReference>
<dbReference type="EC" id="3.4.24.55" evidence="3"/>